<dbReference type="OrthoDB" id="9816469at2"/>
<evidence type="ECO:0000256" key="2">
    <source>
        <dbReference type="ARBA" id="ARBA00023015"/>
    </source>
</evidence>
<dbReference type="SUPFAM" id="SSF52172">
    <property type="entry name" value="CheY-like"/>
    <property type="match status" value="1"/>
</dbReference>
<evidence type="ECO:0000256" key="3">
    <source>
        <dbReference type="ARBA" id="ARBA00023125"/>
    </source>
</evidence>
<dbReference type="Pfam" id="PF00072">
    <property type="entry name" value="Response_reg"/>
    <property type="match status" value="1"/>
</dbReference>
<dbReference type="PANTHER" id="PTHR43214">
    <property type="entry name" value="TWO-COMPONENT RESPONSE REGULATOR"/>
    <property type="match status" value="1"/>
</dbReference>
<keyword evidence="9" id="KW-1185">Reference proteome</keyword>
<gene>
    <name evidence="8" type="ORF">NS331_10490</name>
</gene>
<evidence type="ECO:0000259" key="7">
    <source>
        <dbReference type="PROSITE" id="PS50110"/>
    </source>
</evidence>
<dbReference type="Gene3D" id="3.40.50.2300">
    <property type="match status" value="1"/>
</dbReference>
<dbReference type="SMART" id="SM00421">
    <property type="entry name" value="HTH_LUXR"/>
    <property type="match status" value="1"/>
</dbReference>
<proteinExistence type="predicted"/>
<dbReference type="InterPro" id="IPR000792">
    <property type="entry name" value="Tscrpt_reg_LuxR_C"/>
</dbReference>
<dbReference type="SMART" id="SM00448">
    <property type="entry name" value="REC"/>
    <property type="match status" value="1"/>
</dbReference>
<dbReference type="CDD" id="cd17535">
    <property type="entry name" value="REC_NarL-like"/>
    <property type="match status" value="1"/>
</dbReference>
<dbReference type="InterPro" id="IPR039420">
    <property type="entry name" value="WalR-like"/>
</dbReference>
<keyword evidence="3" id="KW-0238">DNA-binding</keyword>
<comment type="caution">
    <text evidence="5">Lacks conserved residue(s) required for the propagation of feature annotation.</text>
</comment>
<protein>
    <submittedName>
        <fullName evidence="8">LuxR family transcriptional regulator</fullName>
    </submittedName>
</protein>
<sequence length="210" mass="23160">MIHVITCDPFGVVRRGIREILAEAVDVRLSAEAASAEELKRLLRTTECDVLLLELSLPGRSGLDVLADLVEAESPVRVLIHSGEPERQYAVRCLRAGAHGFLSKAADPRLLVTAVRMVGQGQKYLSPEATQLLADTIARPDAETSPHHLLSNRELETLVRIASGKTLADIAREFMLSPKTVNVYRMRVREKLHLSNDAALTAYAIRNHLI</sequence>
<dbReference type="PANTHER" id="PTHR43214:SF41">
    <property type="entry name" value="NITRATE_NITRITE RESPONSE REGULATOR PROTEIN NARP"/>
    <property type="match status" value="1"/>
</dbReference>
<organism evidence="8 9">
    <name type="scientific">Pseudacidovorax intermedius</name>
    <dbReference type="NCBI Taxonomy" id="433924"/>
    <lineage>
        <taxon>Bacteria</taxon>
        <taxon>Pseudomonadati</taxon>
        <taxon>Pseudomonadota</taxon>
        <taxon>Betaproteobacteria</taxon>
        <taxon>Burkholderiales</taxon>
        <taxon>Comamonadaceae</taxon>
        <taxon>Pseudacidovorax</taxon>
    </lineage>
</organism>
<keyword evidence="4" id="KW-0804">Transcription</keyword>
<comment type="caution">
    <text evidence="8">The sequence shown here is derived from an EMBL/GenBank/DDBJ whole genome shotgun (WGS) entry which is preliminary data.</text>
</comment>
<dbReference type="RefSeq" id="WP_058641940.1">
    <property type="nucleotide sequence ID" value="NZ_LDSL01000062.1"/>
</dbReference>
<reference evidence="8 9" key="1">
    <citation type="journal article" date="2016" name="Front. Microbiol.">
        <title>Genomic Resource of Rice Seed Associated Bacteria.</title>
        <authorList>
            <person name="Midha S."/>
            <person name="Bansal K."/>
            <person name="Sharma S."/>
            <person name="Kumar N."/>
            <person name="Patil P.P."/>
            <person name="Chaudhry V."/>
            <person name="Patil P.B."/>
        </authorList>
    </citation>
    <scope>NUCLEOTIDE SEQUENCE [LARGE SCALE GENOMIC DNA]</scope>
    <source>
        <strain evidence="8 9">NS331</strain>
    </source>
</reference>
<dbReference type="GO" id="GO:0006355">
    <property type="term" value="P:regulation of DNA-templated transcription"/>
    <property type="evidence" value="ECO:0007669"/>
    <property type="project" value="InterPro"/>
</dbReference>
<dbReference type="GO" id="GO:0000160">
    <property type="term" value="P:phosphorelay signal transduction system"/>
    <property type="evidence" value="ECO:0007669"/>
    <property type="project" value="InterPro"/>
</dbReference>
<keyword evidence="1" id="KW-0597">Phosphoprotein</keyword>
<dbReference type="InterPro" id="IPR001789">
    <property type="entry name" value="Sig_transdc_resp-reg_receiver"/>
</dbReference>
<dbReference type="InterPro" id="IPR016032">
    <property type="entry name" value="Sig_transdc_resp-reg_C-effctor"/>
</dbReference>
<evidence type="ECO:0000256" key="4">
    <source>
        <dbReference type="ARBA" id="ARBA00023163"/>
    </source>
</evidence>
<evidence type="ECO:0000256" key="1">
    <source>
        <dbReference type="ARBA" id="ARBA00022553"/>
    </source>
</evidence>
<dbReference type="PROSITE" id="PS50110">
    <property type="entry name" value="RESPONSE_REGULATORY"/>
    <property type="match status" value="1"/>
</dbReference>
<dbReference type="GO" id="GO:0003677">
    <property type="term" value="F:DNA binding"/>
    <property type="evidence" value="ECO:0007669"/>
    <property type="project" value="UniProtKB-KW"/>
</dbReference>
<dbReference type="CDD" id="cd06170">
    <property type="entry name" value="LuxR_C_like"/>
    <property type="match status" value="1"/>
</dbReference>
<dbReference type="Proteomes" id="UP000072741">
    <property type="component" value="Unassembled WGS sequence"/>
</dbReference>
<dbReference type="InterPro" id="IPR058245">
    <property type="entry name" value="NreC/VraR/RcsB-like_REC"/>
</dbReference>
<feature type="domain" description="Response regulatory" evidence="7">
    <location>
        <begin position="3"/>
        <end position="119"/>
    </location>
</feature>
<feature type="domain" description="HTH luxR-type" evidence="6">
    <location>
        <begin position="143"/>
        <end position="208"/>
    </location>
</feature>
<dbReference type="PROSITE" id="PS50043">
    <property type="entry name" value="HTH_LUXR_2"/>
    <property type="match status" value="1"/>
</dbReference>
<evidence type="ECO:0000313" key="8">
    <source>
        <dbReference type="EMBL" id="KTT22119.1"/>
    </source>
</evidence>
<dbReference type="Pfam" id="PF00196">
    <property type="entry name" value="GerE"/>
    <property type="match status" value="1"/>
</dbReference>
<evidence type="ECO:0000256" key="5">
    <source>
        <dbReference type="PROSITE-ProRule" id="PRU00169"/>
    </source>
</evidence>
<dbReference type="PRINTS" id="PR00038">
    <property type="entry name" value="HTHLUXR"/>
</dbReference>
<name>A0A147GWV2_9BURK</name>
<evidence type="ECO:0000259" key="6">
    <source>
        <dbReference type="PROSITE" id="PS50043"/>
    </source>
</evidence>
<evidence type="ECO:0000313" key="9">
    <source>
        <dbReference type="Proteomes" id="UP000072741"/>
    </source>
</evidence>
<dbReference type="EMBL" id="LDSL01000062">
    <property type="protein sequence ID" value="KTT22119.1"/>
    <property type="molecule type" value="Genomic_DNA"/>
</dbReference>
<accession>A0A147GWV2</accession>
<dbReference type="SUPFAM" id="SSF46894">
    <property type="entry name" value="C-terminal effector domain of the bipartite response regulators"/>
    <property type="match status" value="1"/>
</dbReference>
<keyword evidence="2" id="KW-0805">Transcription regulation</keyword>
<dbReference type="InterPro" id="IPR011006">
    <property type="entry name" value="CheY-like_superfamily"/>
</dbReference>
<dbReference type="AlphaFoldDB" id="A0A147GWV2"/>